<proteinExistence type="inferred from homology"/>
<accession>A0ABQ3W9X7</accession>
<protein>
    <submittedName>
        <fullName evidence="5">Glucose-1-phosphate adenylyltransferase subunit GlgD</fullName>
    </submittedName>
</protein>
<dbReference type="InterPro" id="IPR011831">
    <property type="entry name" value="ADP-Glc_PPase"/>
</dbReference>
<feature type="domain" description="Nucleotidyl transferase" evidence="3">
    <location>
        <begin position="12"/>
        <end position="147"/>
    </location>
</feature>
<evidence type="ECO:0000313" key="6">
    <source>
        <dbReference type="Proteomes" id="UP000616547"/>
    </source>
</evidence>
<evidence type="ECO:0000259" key="3">
    <source>
        <dbReference type="Pfam" id="PF00483"/>
    </source>
</evidence>
<dbReference type="EMBL" id="BOCI01000503">
    <property type="protein sequence ID" value="GHW02160.1"/>
    <property type="molecule type" value="Genomic_DNA"/>
</dbReference>
<dbReference type="InterPro" id="IPR029044">
    <property type="entry name" value="Nucleotide-diphossugar_trans"/>
</dbReference>
<dbReference type="NCBIfam" id="TIGR02092">
    <property type="entry name" value="glgD"/>
    <property type="match status" value="1"/>
</dbReference>
<dbReference type="SUPFAM" id="SSF51161">
    <property type="entry name" value="Trimeric LpxA-like enzymes"/>
    <property type="match status" value="1"/>
</dbReference>
<dbReference type="Gene3D" id="3.90.550.10">
    <property type="entry name" value="Spore Coat Polysaccharide Biosynthesis Protein SpsA, Chain A"/>
    <property type="match status" value="1"/>
</dbReference>
<dbReference type="InterPro" id="IPR005835">
    <property type="entry name" value="NTP_transferase_dom"/>
</dbReference>
<feature type="domain" description="Glucose-1-phosphate adenylyltransferase/Bifunctional protein GlmU-like C-terminal hexapeptide" evidence="4">
    <location>
        <begin position="281"/>
        <end position="352"/>
    </location>
</feature>
<name>A0ABQ3W9X7_9LACO</name>
<comment type="similarity">
    <text evidence="1">Belongs to the bacterial/plant glucose-1-phosphate adenylyltransferase family.</text>
</comment>
<dbReference type="InterPro" id="IPR011004">
    <property type="entry name" value="Trimer_LpxA-like_sf"/>
</dbReference>
<evidence type="ECO:0000313" key="5">
    <source>
        <dbReference type="EMBL" id="GHW02160.1"/>
    </source>
</evidence>
<dbReference type="Pfam" id="PF00483">
    <property type="entry name" value="NTP_transferase"/>
    <property type="match status" value="1"/>
</dbReference>
<comment type="caution">
    <text evidence="5">The sequence shown here is derived from an EMBL/GenBank/DDBJ whole genome shotgun (WGS) entry which is preliminary data.</text>
</comment>
<dbReference type="Pfam" id="PF24894">
    <property type="entry name" value="Hexapep_GlmU"/>
    <property type="match status" value="1"/>
</dbReference>
<sequence>MCAIFSNQHEYSQLKPLTDERALSTLYFAGKYRLMDFALSSIVNAGINHVYTLISQEKVRSYLDHLGGGKEWGLDTIGSYEYLDFYQNLMRRRSREENYFDDLILFLKTCGMPYTVFIGNKMAANFDLKAILHFHQSNDNRITPVFKRVGLENLAPDDHTFALSDDNIVIEQREAVDISSDGPFNLSANVYVMDTEWLIHQLEKAQKSGAAYDISERLATLAVKEKSNAYEYTGYLRNIHDISSYYQANMDMLEKDKRDSLLYGSQKIITRIRNEVGTYYDKESDVKNTLTSTGCKIKGEVKNCVVSRRVVFAKDSKSQNSVIMANCRIKSGADVEYAILDKNVVIEKGVTIKGKPDTPVVIKKGSVISKDFVLE</sequence>
<dbReference type="Proteomes" id="UP000616547">
    <property type="component" value="Unassembled WGS sequence"/>
</dbReference>
<keyword evidence="5" id="KW-0548">Nucleotidyltransferase</keyword>
<evidence type="ECO:0000259" key="4">
    <source>
        <dbReference type="Pfam" id="PF24894"/>
    </source>
</evidence>
<evidence type="ECO:0000256" key="2">
    <source>
        <dbReference type="ARBA" id="ARBA00023056"/>
    </source>
</evidence>
<keyword evidence="5" id="KW-0808">Transferase</keyword>
<dbReference type="Gene3D" id="2.160.10.10">
    <property type="entry name" value="Hexapeptide repeat proteins"/>
    <property type="match status" value="1"/>
</dbReference>
<dbReference type="CDD" id="cd04651">
    <property type="entry name" value="LbH_G1P_AT_C"/>
    <property type="match status" value="1"/>
</dbReference>
<dbReference type="PANTHER" id="PTHR43523:SF6">
    <property type="entry name" value="GLYCOGEN BIOSYNTHESIS PROTEIN GLGD"/>
    <property type="match status" value="1"/>
</dbReference>
<keyword evidence="2" id="KW-0320">Glycogen biosynthesis</keyword>
<dbReference type="InterPro" id="IPR056818">
    <property type="entry name" value="GlmU/GlgC-like_hexapep"/>
</dbReference>
<dbReference type="GO" id="GO:0016779">
    <property type="term" value="F:nucleotidyltransferase activity"/>
    <property type="evidence" value="ECO:0007669"/>
    <property type="project" value="UniProtKB-KW"/>
</dbReference>
<evidence type="ECO:0000256" key="1">
    <source>
        <dbReference type="ARBA" id="ARBA00010443"/>
    </source>
</evidence>
<dbReference type="InterPro" id="IPR011832">
    <property type="entry name" value="GlgDAde_trans"/>
</dbReference>
<dbReference type="PANTHER" id="PTHR43523">
    <property type="entry name" value="GLUCOSE-1-PHOSPHATE ADENYLYLTRANSFERASE-RELATED"/>
    <property type="match status" value="1"/>
</dbReference>
<reference evidence="6" key="1">
    <citation type="submission" date="2021-01" db="EMBL/GenBank/DDBJ databases">
        <title>Draft genome sequence of Nasalis larvatus strain YZ03.</title>
        <authorList>
            <person name="Suzuki-Hashido N."/>
            <person name="Tsuchida S."/>
            <person name="Hayakawa T."/>
        </authorList>
    </citation>
    <scope>NUCLEOTIDE SEQUENCE [LARGE SCALE GENOMIC DNA]</scope>
    <source>
        <strain evidence="6">YZ03</strain>
    </source>
</reference>
<keyword evidence="6" id="KW-1185">Reference proteome</keyword>
<gene>
    <name evidence="5" type="primary">glgD</name>
    <name evidence="5" type="ORF">lacNasYZ03_18470</name>
</gene>
<organism evidence="5 6">
    <name type="scientific">Lactobacillus nasalidis</name>
    <dbReference type="NCBI Taxonomy" id="2797258"/>
    <lineage>
        <taxon>Bacteria</taxon>
        <taxon>Bacillati</taxon>
        <taxon>Bacillota</taxon>
        <taxon>Bacilli</taxon>
        <taxon>Lactobacillales</taxon>
        <taxon>Lactobacillaceae</taxon>
        <taxon>Lactobacillus</taxon>
    </lineage>
</organism>
<dbReference type="SUPFAM" id="SSF53448">
    <property type="entry name" value="Nucleotide-diphospho-sugar transferases"/>
    <property type="match status" value="1"/>
</dbReference>